<reference evidence="10" key="2">
    <citation type="journal article" date="2006" name="RNA">
        <title>Hybrid E. coli--Mitochondrial ribonuclease P RNAs are catalytically active.</title>
        <authorList>
            <person name="Seif E."/>
            <person name="Cadieux A."/>
            <person name="Lang B.F."/>
        </authorList>
    </citation>
    <scope>NUCLEOTIDE SEQUENCE</scope>
    <source>
        <strain evidence="10">ATCC 50422</strain>
    </source>
</reference>
<evidence type="ECO:0000259" key="9">
    <source>
        <dbReference type="SMART" id="SM01390"/>
    </source>
</evidence>
<dbReference type="CDD" id="cd00165">
    <property type="entry name" value="S4"/>
    <property type="match status" value="1"/>
</dbReference>
<dbReference type="EMBL" id="KC353355">
    <property type="protein sequence ID" value="AGH24178.1"/>
    <property type="molecule type" value="Genomic_DNA"/>
</dbReference>
<dbReference type="Gene3D" id="1.10.1050.10">
    <property type="entry name" value="Ribosomal Protein S4 Delta 41, Chain A, domain 1"/>
    <property type="match status" value="1"/>
</dbReference>
<dbReference type="RefSeq" id="YP_007890684.1">
    <property type="nucleotide sequence ID" value="NC_021127.1"/>
</dbReference>
<name>M4QL46_JAKLI</name>
<dbReference type="AlphaFoldDB" id="M4QL46"/>
<dbReference type="SUPFAM" id="SSF55174">
    <property type="entry name" value="Alpha-L RNA-binding motif"/>
    <property type="match status" value="1"/>
</dbReference>
<evidence type="ECO:0000256" key="2">
    <source>
        <dbReference type="ARBA" id="ARBA00022730"/>
    </source>
</evidence>
<keyword evidence="10" id="KW-0496">Mitochondrion</keyword>
<dbReference type="InterPro" id="IPR002942">
    <property type="entry name" value="S4_RNA-bd"/>
</dbReference>
<dbReference type="GO" id="GO:0003735">
    <property type="term" value="F:structural constituent of ribosome"/>
    <property type="evidence" value="ECO:0007669"/>
    <property type="project" value="TreeGrafter"/>
</dbReference>
<reference evidence="10" key="3">
    <citation type="journal article" date="2013" name="Genome Biol. Evol.">
        <title>Strikingly bacteria-like and gene-rich mitochondrial genomes throughout jakobid protists.</title>
        <authorList>
            <person name="Burger G."/>
            <person name="Gray M.W."/>
            <person name="Forget L."/>
            <person name="Lang B.F."/>
        </authorList>
    </citation>
    <scope>NUCLEOTIDE SEQUENCE</scope>
    <source>
        <strain evidence="10">ATCC 50422</strain>
    </source>
</reference>
<evidence type="ECO:0000256" key="7">
    <source>
        <dbReference type="RuleBase" id="RU003699"/>
    </source>
</evidence>
<geneLocation type="mitochondrion" evidence="10"/>
<dbReference type="Pfam" id="PF00163">
    <property type="entry name" value="Ribosomal_S4"/>
    <property type="match status" value="1"/>
</dbReference>
<dbReference type="GO" id="GO:0019843">
    <property type="term" value="F:rRNA binding"/>
    <property type="evidence" value="ECO:0007669"/>
    <property type="project" value="UniProtKB-KW"/>
</dbReference>
<dbReference type="InterPro" id="IPR001912">
    <property type="entry name" value="Ribosomal_uS4_N"/>
</dbReference>
<dbReference type="PROSITE" id="PS50889">
    <property type="entry name" value="S4"/>
    <property type="match status" value="1"/>
</dbReference>
<dbReference type="NCBIfam" id="NF003717">
    <property type="entry name" value="PRK05327.1"/>
    <property type="match status" value="1"/>
</dbReference>
<evidence type="ECO:0000256" key="4">
    <source>
        <dbReference type="ARBA" id="ARBA00022980"/>
    </source>
</evidence>
<evidence type="ECO:0000256" key="5">
    <source>
        <dbReference type="ARBA" id="ARBA00023274"/>
    </source>
</evidence>
<dbReference type="GO" id="GO:0015935">
    <property type="term" value="C:small ribosomal subunit"/>
    <property type="evidence" value="ECO:0007669"/>
    <property type="project" value="TreeGrafter"/>
</dbReference>
<sequence length="239" mass="27857">MTKRLHSKRKPYLQSGVDLWGKANLFWQSSDRLKTGPGQQKRNHQTSERVMKLPISSYVDRLVQCGFVTPKCSEEIKVSFAEPKYASLLKEKQKLRRFYANITEKQFKQIYSQATRMQGEVTANFLSLIEKRLDTILYRSNLAVSFFQARQMINHRHILLNGTVCNVASHQLQKGDLVQIRPSFYSASCQTLNPSFLQDTSHLQVDYLTFSCVFLQTPTLKEISFPFEIDLEKVVRYYR</sequence>
<evidence type="ECO:0000259" key="8">
    <source>
        <dbReference type="SMART" id="SM00363"/>
    </source>
</evidence>
<dbReference type="SMART" id="SM01390">
    <property type="entry name" value="Ribosomal_S4"/>
    <property type="match status" value="1"/>
</dbReference>
<dbReference type="InterPro" id="IPR036986">
    <property type="entry name" value="S4_RNA-bd_sf"/>
</dbReference>
<proteinExistence type="inferred from homology"/>
<gene>
    <name evidence="10" type="primary">rps4</name>
</gene>
<evidence type="ECO:0000256" key="1">
    <source>
        <dbReference type="ARBA" id="ARBA00007465"/>
    </source>
</evidence>
<reference evidence="10" key="1">
    <citation type="journal article" date="2004" name="RNA">
        <title>Mitochondrial 3' tRNA editing in the jakobid Seculamonas ecuadoriensis: a novel mechanism and implications for tRNA processing.</title>
        <authorList>
            <person name="Leigh J."/>
            <person name="Lang B.F."/>
        </authorList>
    </citation>
    <scope>NUCLEOTIDE SEQUENCE</scope>
    <source>
        <strain evidence="10">ATCC 50422</strain>
    </source>
</reference>
<dbReference type="InterPro" id="IPR018079">
    <property type="entry name" value="Ribosomal_uS4_CS"/>
</dbReference>
<evidence type="ECO:0000313" key="10">
    <source>
        <dbReference type="EMBL" id="AGH24178.1"/>
    </source>
</evidence>
<keyword evidence="5 7" id="KW-0687">Ribonucleoprotein</keyword>
<evidence type="ECO:0000256" key="6">
    <source>
        <dbReference type="PROSITE-ProRule" id="PRU00182"/>
    </source>
</evidence>
<dbReference type="Pfam" id="PF01479">
    <property type="entry name" value="S4"/>
    <property type="match status" value="1"/>
</dbReference>
<keyword evidence="4 7" id="KW-0689">Ribosomal protein</keyword>
<dbReference type="PANTHER" id="PTHR11831:SF4">
    <property type="entry name" value="SMALL RIBOSOMAL SUBUNIT PROTEIN US4M"/>
    <property type="match status" value="1"/>
</dbReference>
<dbReference type="PANTHER" id="PTHR11831">
    <property type="entry name" value="30S 40S RIBOSOMAL PROTEIN"/>
    <property type="match status" value="1"/>
</dbReference>
<protein>
    <submittedName>
        <fullName evidence="10">Ribosomal protein S4</fullName>
    </submittedName>
</protein>
<dbReference type="GeneID" id="15333113"/>
<dbReference type="GO" id="GO:0042274">
    <property type="term" value="P:ribosomal small subunit biogenesis"/>
    <property type="evidence" value="ECO:0007669"/>
    <property type="project" value="TreeGrafter"/>
</dbReference>
<keyword evidence="3 6" id="KW-0694">RNA-binding</keyword>
<keyword evidence="2 6" id="KW-0699">rRNA-binding</keyword>
<dbReference type="Gene3D" id="3.10.290.10">
    <property type="entry name" value="RNA-binding S4 domain"/>
    <property type="match status" value="1"/>
</dbReference>
<dbReference type="InterPro" id="IPR022801">
    <property type="entry name" value="Ribosomal_uS4"/>
</dbReference>
<dbReference type="PROSITE" id="PS00632">
    <property type="entry name" value="RIBOSOMAL_S4"/>
    <property type="match status" value="1"/>
</dbReference>
<dbReference type="SMART" id="SM00363">
    <property type="entry name" value="S4"/>
    <property type="match status" value="1"/>
</dbReference>
<comment type="similarity">
    <text evidence="1 7">Belongs to the universal ribosomal protein uS4 family.</text>
</comment>
<feature type="domain" description="RNA-binding S4" evidence="8">
    <location>
        <begin position="131"/>
        <end position="187"/>
    </location>
</feature>
<accession>M4QL46</accession>
<feature type="domain" description="Small ribosomal subunit protein uS4 N-terminal" evidence="9">
    <location>
        <begin position="66"/>
        <end position="130"/>
    </location>
</feature>
<organism evidence="10">
    <name type="scientific">Jakoba libera</name>
    <name type="common">Flagellate</name>
    <name type="synonym">Cryptobia libera</name>
    <dbReference type="NCBI Taxonomy" id="143017"/>
    <lineage>
        <taxon>Eukaryota</taxon>
        <taxon>Discoba</taxon>
        <taxon>Jakobida</taxon>
        <taxon>Histionina</taxon>
        <taxon>Jakobidae</taxon>
        <taxon>Jakoba</taxon>
    </lineage>
</organism>
<evidence type="ECO:0000256" key="3">
    <source>
        <dbReference type="ARBA" id="ARBA00022884"/>
    </source>
</evidence>